<dbReference type="Gene3D" id="2.60.120.10">
    <property type="entry name" value="Jelly Rolls"/>
    <property type="match status" value="2"/>
</dbReference>
<dbReference type="InterPro" id="IPR014710">
    <property type="entry name" value="RmlC-like_jellyroll"/>
</dbReference>
<dbReference type="PIRSF" id="PIRSF036894">
    <property type="entry name" value="PMI_Firm_short"/>
    <property type="match status" value="1"/>
</dbReference>
<feature type="domain" description="Phosphomannose isomerase type I catalytic" evidence="5">
    <location>
        <begin position="8"/>
        <end position="112"/>
    </location>
</feature>
<name>E8V8I2_TERSS</name>
<dbReference type="RefSeq" id="WP_013568694.1">
    <property type="nucleotide sequence ID" value="NC_014963.1"/>
</dbReference>
<dbReference type="PANTHER" id="PTHR42742:SF3">
    <property type="entry name" value="FRUCTOKINASE"/>
    <property type="match status" value="1"/>
</dbReference>
<evidence type="ECO:0000259" key="5">
    <source>
        <dbReference type="Pfam" id="PF20511"/>
    </source>
</evidence>
<dbReference type="GO" id="GO:0004476">
    <property type="term" value="F:mannose-6-phosphate isomerase activity"/>
    <property type="evidence" value="ECO:0007669"/>
    <property type="project" value="UniProtKB-EC"/>
</dbReference>
<dbReference type="OrthoDB" id="9808275at2"/>
<dbReference type="InterPro" id="IPR046457">
    <property type="entry name" value="PMI_typeI_cat"/>
</dbReference>
<evidence type="ECO:0000256" key="2">
    <source>
        <dbReference type="ARBA" id="ARBA00022833"/>
    </source>
</evidence>
<dbReference type="eggNOG" id="COG1482">
    <property type="taxonomic scope" value="Bacteria"/>
</dbReference>
<comment type="cofactor">
    <cofactor evidence="3">
        <name>Zn(2+)</name>
        <dbReference type="ChEBI" id="CHEBI:29105"/>
    </cofactor>
    <text evidence="3">Binds 1 zinc ion per subunit.</text>
</comment>
<evidence type="ECO:0000313" key="7">
    <source>
        <dbReference type="Proteomes" id="UP000006844"/>
    </source>
</evidence>
<organism evidence="6 7">
    <name type="scientific">Terriglobus saanensis (strain ATCC BAA-1853 / DSM 23119 / SP1PR4)</name>
    <dbReference type="NCBI Taxonomy" id="401053"/>
    <lineage>
        <taxon>Bacteria</taxon>
        <taxon>Pseudomonadati</taxon>
        <taxon>Acidobacteriota</taxon>
        <taxon>Terriglobia</taxon>
        <taxon>Terriglobales</taxon>
        <taxon>Acidobacteriaceae</taxon>
        <taxon>Terriglobus</taxon>
    </lineage>
</organism>
<feature type="binding site" evidence="3">
    <location>
        <position position="118"/>
    </location>
    <ligand>
        <name>Zn(2+)</name>
        <dbReference type="ChEBI" id="CHEBI:29105"/>
    </ligand>
</feature>
<dbReference type="AlphaFoldDB" id="E8V8I2"/>
<dbReference type="EMBL" id="CP002467">
    <property type="protein sequence ID" value="ADV82961.1"/>
    <property type="molecule type" value="Genomic_DNA"/>
</dbReference>
<keyword evidence="7" id="KW-1185">Reference proteome</keyword>
<dbReference type="InterPro" id="IPR014628">
    <property type="entry name" value="Man6P_isomerase_Firm_short"/>
</dbReference>
<dbReference type="PANTHER" id="PTHR42742">
    <property type="entry name" value="TRANSCRIPTIONAL REPRESSOR MPRA"/>
    <property type="match status" value="1"/>
</dbReference>
<dbReference type="STRING" id="401053.AciPR4_2159"/>
<feature type="active site" evidence="4">
    <location>
        <position position="196"/>
    </location>
</feature>
<dbReference type="Pfam" id="PF20511">
    <property type="entry name" value="PMI_typeI_cat"/>
    <property type="match status" value="1"/>
</dbReference>
<evidence type="ECO:0000256" key="4">
    <source>
        <dbReference type="PIRSR" id="PIRSR036894-2"/>
    </source>
</evidence>
<dbReference type="KEGG" id="tsa:AciPR4_2159"/>
<dbReference type="SUPFAM" id="SSF51182">
    <property type="entry name" value="RmlC-like cupins"/>
    <property type="match status" value="1"/>
</dbReference>
<dbReference type="CDD" id="cd07010">
    <property type="entry name" value="cupin_PMI_type_I_N_bac"/>
    <property type="match status" value="1"/>
</dbReference>
<dbReference type="HOGENOM" id="CLU_020529_0_1_0"/>
<keyword evidence="6" id="KW-0413">Isomerase</keyword>
<dbReference type="GO" id="GO:0008270">
    <property type="term" value="F:zinc ion binding"/>
    <property type="evidence" value="ECO:0007669"/>
    <property type="project" value="InterPro"/>
</dbReference>
<feature type="binding site" evidence="3">
    <location>
        <position position="101"/>
    </location>
    <ligand>
        <name>Zn(2+)</name>
        <dbReference type="ChEBI" id="CHEBI:29105"/>
    </ligand>
</feature>
<dbReference type="GO" id="GO:0005975">
    <property type="term" value="P:carbohydrate metabolic process"/>
    <property type="evidence" value="ECO:0007669"/>
    <property type="project" value="InterPro"/>
</dbReference>
<dbReference type="InterPro" id="IPR051804">
    <property type="entry name" value="Carb_Metab_Reg_Kinase/Isom"/>
</dbReference>
<dbReference type="Proteomes" id="UP000006844">
    <property type="component" value="Chromosome"/>
</dbReference>
<keyword evidence="2 3" id="KW-0862">Zinc</keyword>
<accession>E8V8I2</accession>
<protein>
    <submittedName>
        <fullName evidence="6">Mannose-6-phosphate isomerase</fullName>
        <ecNumber evidence="6">5.3.1.8</ecNumber>
    </submittedName>
</protein>
<keyword evidence="1 3" id="KW-0479">Metal-binding</keyword>
<evidence type="ECO:0000256" key="1">
    <source>
        <dbReference type="ARBA" id="ARBA00022723"/>
    </source>
</evidence>
<dbReference type="InterPro" id="IPR011051">
    <property type="entry name" value="RmlC_Cupin_sf"/>
</dbReference>
<feature type="binding site" evidence="3">
    <location>
        <position position="176"/>
    </location>
    <ligand>
        <name>Zn(2+)</name>
        <dbReference type="ChEBI" id="CHEBI:29105"/>
    </ligand>
</feature>
<proteinExistence type="predicted"/>
<dbReference type="EC" id="5.3.1.8" evidence="6"/>
<gene>
    <name evidence="6" type="ordered locus">AciPR4_2159</name>
</gene>
<evidence type="ECO:0000313" key="6">
    <source>
        <dbReference type="EMBL" id="ADV82961.1"/>
    </source>
</evidence>
<sequence>MTNALAPFRLRPTFSPRPWGRRDLKPWYTLDPKEQGAEPIGESWLTGPQAVVETGELSGITLAEIAKMHAVPLLGAWEGEGEFPLLLKLLFPDDKLSVQVHPNDEQAQAMGQRRGKTECWYTLAAEPGAAVACGLKPGVTPDQVRASVADNSMEELLNQIVLHVGDMIFVDAGTVHAIGPGLTLLETQQTSDITYRMYDYGRPRELHLEQGIAIAKAKTAAGPVKPEALSLNAAPDVRGTRLIQQHYFTVDRFDLPANGTLDLADAAGKPHCIVALEGSATLKASDGSEVELLLGTATVIPASITKYTLSAGAKGFACVRSMP</sequence>
<evidence type="ECO:0000256" key="3">
    <source>
        <dbReference type="PIRSR" id="PIRSR036894-1"/>
    </source>
</evidence>
<reference evidence="6 7" key="1">
    <citation type="journal article" date="2012" name="Stand. Genomic Sci.">
        <title>Complete genome sequence of Terriglobus saanensis type strain SP1PR4(T), an Acidobacteria from tundra soil.</title>
        <authorList>
            <person name="Rawat S.R."/>
            <person name="Mannisto M.K."/>
            <person name="Starovoytov V."/>
            <person name="Goodwin L."/>
            <person name="Nolan M."/>
            <person name="Hauser L."/>
            <person name="Land M."/>
            <person name="Davenport K.W."/>
            <person name="Woyke T."/>
            <person name="Haggblom M.M."/>
        </authorList>
    </citation>
    <scope>NUCLEOTIDE SEQUENCE</scope>
    <source>
        <strain evidence="7">ATCC BAA-1853 / DSM 23119 / SP1PR4</strain>
    </source>
</reference>